<dbReference type="Gene3D" id="1.20.120.450">
    <property type="entry name" value="dinb family like domain"/>
    <property type="match status" value="1"/>
</dbReference>
<evidence type="ECO:0000313" key="1">
    <source>
        <dbReference type="EMBL" id="ODP29707.1"/>
    </source>
</evidence>
<reference evidence="1 2" key="1">
    <citation type="submission" date="2016-08" db="EMBL/GenBank/DDBJ databases">
        <title>Genome sequencing of Paenibacillus sp. TI45-13ar, isolated from Korean traditional nuruk.</title>
        <authorList>
            <person name="Kim S.-J."/>
        </authorList>
    </citation>
    <scope>NUCLEOTIDE SEQUENCE [LARGE SCALE GENOMIC DNA]</scope>
    <source>
        <strain evidence="1 2">TI45-13ar</strain>
    </source>
</reference>
<name>A0A1E3L7B4_9BACL</name>
<protein>
    <recommendedName>
        <fullName evidence="3">DUF1572 domain-containing protein</fullName>
    </recommendedName>
</protein>
<keyword evidence="2" id="KW-1185">Reference proteome</keyword>
<accession>A0A1E3L7B4</accession>
<dbReference type="InterPro" id="IPR034660">
    <property type="entry name" value="DinB/YfiT-like"/>
</dbReference>
<dbReference type="InterPro" id="IPR011466">
    <property type="entry name" value="DUF1572"/>
</dbReference>
<dbReference type="Pfam" id="PF07609">
    <property type="entry name" value="DUF1572"/>
    <property type="match status" value="1"/>
</dbReference>
<proteinExistence type="predicted"/>
<sequence length="189" mass="22221">MEIYTNILSSARKQFLYYKTLGDKAISQLEEDQLFVIPSEESNSIAMIVKHLWGNMLSRWTEIFTTDGEKEWRNRDAEFENDLATAADVISKWEEGWKCLLDTLDQVEPQQLEQIIYIRNEGHTLLEAINRQLAHYPYHVGQIVYIAKMLKTSEWNSLSIPRQSSATYNQNKFKQEKGIRHFTDSELER</sequence>
<dbReference type="SUPFAM" id="SSF109854">
    <property type="entry name" value="DinB/YfiT-like putative metalloenzymes"/>
    <property type="match status" value="1"/>
</dbReference>
<dbReference type="AlphaFoldDB" id="A0A1E3L7B4"/>
<dbReference type="Proteomes" id="UP000094578">
    <property type="component" value="Unassembled WGS sequence"/>
</dbReference>
<dbReference type="RefSeq" id="WP_069326317.1">
    <property type="nucleotide sequence ID" value="NZ_MDER01000029.1"/>
</dbReference>
<organism evidence="1 2">
    <name type="scientific">Paenibacillus nuruki</name>
    <dbReference type="NCBI Taxonomy" id="1886670"/>
    <lineage>
        <taxon>Bacteria</taxon>
        <taxon>Bacillati</taxon>
        <taxon>Bacillota</taxon>
        <taxon>Bacilli</taxon>
        <taxon>Bacillales</taxon>
        <taxon>Paenibacillaceae</taxon>
        <taxon>Paenibacillus</taxon>
    </lineage>
</organism>
<dbReference type="STRING" id="1886670.PTI45_00861"/>
<gene>
    <name evidence="1" type="ORF">PTI45_00861</name>
</gene>
<dbReference type="PATRIC" id="fig|1886670.3.peg.882"/>
<dbReference type="EMBL" id="MDER01000029">
    <property type="protein sequence ID" value="ODP29707.1"/>
    <property type="molecule type" value="Genomic_DNA"/>
</dbReference>
<evidence type="ECO:0008006" key="3">
    <source>
        <dbReference type="Google" id="ProtNLM"/>
    </source>
</evidence>
<evidence type="ECO:0000313" key="2">
    <source>
        <dbReference type="Proteomes" id="UP000094578"/>
    </source>
</evidence>
<comment type="caution">
    <text evidence="1">The sequence shown here is derived from an EMBL/GenBank/DDBJ whole genome shotgun (WGS) entry which is preliminary data.</text>
</comment>